<accession>A0AAV2QQ67</accession>
<evidence type="ECO:0000256" key="3">
    <source>
        <dbReference type="SAM" id="MobiDB-lite"/>
    </source>
</evidence>
<dbReference type="GO" id="GO:0106335">
    <property type="term" value="F:tRNA (5-carboxymethyluridine(34)-5-O)-methyltransferase activity"/>
    <property type="evidence" value="ECO:0007669"/>
    <property type="project" value="TreeGrafter"/>
</dbReference>
<dbReference type="GO" id="GO:0030488">
    <property type="term" value="P:tRNA methylation"/>
    <property type="evidence" value="ECO:0007669"/>
    <property type="project" value="TreeGrafter"/>
</dbReference>
<dbReference type="PANTHER" id="PTHR13069:SF37">
    <property type="entry name" value="FIRE DANCER"/>
    <property type="match status" value="1"/>
</dbReference>
<evidence type="ECO:0000313" key="5">
    <source>
        <dbReference type="Proteomes" id="UP001497623"/>
    </source>
</evidence>
<dbReference type="AlphaFoldDB" id="A0AAV2QQ67"/>
<feature type="compositionally biased region" description="Polar residues" evidence="3">
    <location>
        <begin position="410"/>
        <end position="421"/>
    </location>
</feature>
<keyword evidence="2" id="KW-0808">Transferase</keyword>
<feature type="region of interest" description="Disordered" evidence="3">
    <location>
        <begin position="48"/>
        <end position="76"/>
    </location>
</feature>
<feature type="compositionally biased region" description="Basic and acidic residues" evidence="3">
    <location>
        <begin position="348"/>
        <end position="368"/>
    </location>
</feature>
<dbReference type="Gene3D" id="3.40.50.150">
    <property type="entry name" value="Vaccinia Virus protein VP39"/>
    <property type="match status" value="1"/>
</dbReference>
<feature type="compositionally biased region" description="Basic and acidic residues" evidence="3">
    <location>
        <begin position="186"/>
        <end position="195"/>
    </location>
</feature>
<dbReference type="Proteomes" id="UP001497623">
    <property type="component" value="Unassembled WGS sequence"/>
</dbReference>
<comment type="caution">
    <text evidence="4">The sequence shown here is derived from an EMBL/GenBank/DDBJ whole genome shotgun (WGS) entry which is preliminary data.</text>
</comment>
<keyword evidence="5" id="KW-1185">Reference proteome</keyword>
<evidence type="ECO:0000256" key="2">
    <source>
        <dbReference type="ARBA" id="ARBA00022679"/>
    </source>
</evidence>
<dbReference type="PANTHER" id="PTHR13069">
    <property type="entry name" value="ALKYLATED DNA REPAIR PROTEIN ALKB HOMOLOG 8"/>
    <property type="match status" value="1"/>
</dbReference>
<dbReference type="InterPro" id="IPR029063">
    <property type="entry name" value="SAM-dependent_MTases_sf"/>
</dbReference>
<feature type="compositionally biased region" description="Low complexity" evidence="3">
    <location>
        <begin position="196"/>
        <end position="213"/>
    </location>
</feature>
<proteinExistence type="predicted"/>
<evidence type="ECO:0000313" key="4">
    <source>
        <dbReference type="EMBL" id="CAL4091563.1"/>
    </source>
</evidence>
<organism evidence="4 5">
    <name type="scientific">Meganyctiphanes norvegica</name>
    <name type="common">Northern krill</name>
    <name type="synonym">Thysanopoda norvegica</name>
    <dbReference type="NCBI Taxonomy" id="48144"/>
    <lineage>
        <taxon>Eukaryota</taxon>
        <taxon>Metazoa</taxon>
        <taxon>Ecdysozoa</taxon>
        <taxon>Arthropoda</taxon>
        <taxon>Crustacea</taxon>
        <taxon>Multicrustacea</taxon>
        <taxon>Malacostraca</taxon>
        <taxon>Eumalacostraca</taxon>
        <taxon>Eucarida</taxon>
        <taxon>Euphausiacea</taxon>
        <taxon>Euphausiidae</taxon>
        <taxon>Meganyctiphanes</taxon>
    </lineage>
</organism>
<dbReference type="GO" id="GO:0005634">
    <property type="term" value="C:nucleus"/>
    <property type="evidence" value="ECO:0007669"/>
    <property type="project" value="TreeGrafter"/>
</dbReference>
<feature type="compositionally biased region" description="Low complexity" evidence="3">
    <location>
        <begin position="170"/>
        <end position="185"/>
    </location>
</feature>
<protein>
    <submittedName>
        <fullName evidence="4">Uncharacterized protein</fullName>
    </submittedName>
</protein>
<evidence type="ECO:0000256" key="1">
    <source>
        <dbReference type="ARBA" id="ARBA00022603"/>
    </source>
</evidence>
<sequence length="505" mass="56150">MDVTDVPEVQTSSTPLLAAAANVASSLDTAVDLFIKLSPKSSRRKLTIAHLDKPLQGKSADSMKVSMSPEQQEISRGSRLYDRYVHPPNVSPLSHDGHKSWSEMAVKPFTETSAAQSSNTKSKHYSTEGGIFRNFSEVDSSRSTSKAIDGSKNISTSPDTLPFFSPLFRSSLSPSSSTSSKSSSSVRDKGKEESLCKSPLLSSPTTSSSSSESRSSSQFALSLFGKDSSDKSFSLDMFKINRSESSLPLLSPDEHRPSHGTFAETKLIEKCDKKTRRVTLETEVSKCDLRQQSSEEKDIKFSTDSKPDSPVVSKREPLISAMKVRTEEKQKESVPTKKVCHLCERENEKRKKMKEKELGLKFGPRDLHVSSTSKRRHNENSVSANKSLIDRRKTLKSQGSLDSAREKQATSKSPSPLTRSGSLDLDKAEFLQRELSHEASLSTSQDSLQSDMGGAPTLHRYYHVFREGELDQLIERYVHNLHIISSYYDHANWCVIAEKVQVWTI</sequence>
<dbReference type="GO" id="GO:0000049">
    <property type="term" value="F:tRNA binding"/>
    <property type="evidence" value="ECO:0007669"/>
    <property type="project" value="TreeGrafter"/>
</dbReference>
<feature type="region of interest" description="Disordered" evidence="3">
    <location>
        <begin position="170"/>
        <end position="213"/>
    </location>
</feature>
<keyword evidence="1" id="KW-0489">Methyltransferase</keyword>
<dbReference type="GO" id="GO:0002098">
    <property type="term" value="P:tRNA wobble uridine modification"/>
    <property type="evidence" value="ECO:0007669"/>
    <property type="project" value="TreeGrafter"/>
</dbReference>
<reference evidence="4 5" key="1">
    <citation type="submission" date="2024-05" db="EMBL/GenBank/DDBJ databases">
        <authorList>
            <person name="Wallberg A."/>
        </authorList>
    </citation>
    <scope>NUCLEOTIDE SEQUENCE [LARGE SCALE GENOMIC DNA]</scope>
</reference>
<feature type="region of interest" description="Disordered" evidence="3">
    <location>
        <begin position="348"/>
        <end position="423"/>
    </location>
</feature>
<dbReference type="InterPro" id="IPR051422">
    <property type="entry name" value="AlkB_tRNA_MeTrf/Diox"/>
</dbReference>
<dbReference type="GO" id="GO:0005737">
    <property type="term" value="C:cytoplasm"/>
    <property type="evidence" value="ECO:0007669"/>
    <property type="project" value="TreeGrafter"/>
</dbReference>
<gene>
    <name evidence="4" type="ORF">MNOR_LOCUS14373</name>
</gene>
<name>A0AAV2QQ67_MEGNR</name>
<dbReference type="EMBL" id="CAXKWB010008580">
    <property type="protein sequence ID" value="CAL4091563.1"/>
    <property type="molecule type" value="Genomic_DNA"/>
</dbReference>